<sequence>MNDLVKSINEYYAAHDSKLRIEDPSPAFLRVLERVRIRQFLPFTARLSTEERAAVPETVLPMLSLEEFFDGNTDEGCIWGNLSDPPPPLADIRSFLESIRDRADVDNVYVMVTSWDGGNYWPFSDTIWIVTSASEEEVADWIPEEYAPDEISTGFFDHYKCEQLPIPPGMAAVSLWYD</sequence>
<keyword evidence="2" id="KW-1185">Reference proteome</keyword>
<dbReference type="Proteomes" id="UP000631694">
    <property type="component" value="Unassembled WGS sequence"/>
</dbReference>
<comment type="caution">
    <text evidence="1">The sequence shown here is derived from an EMBL/GenBank/DDBJ whole genome shotgun (WGS) entry which is preliminary data.</text>
</comment>
<dbReference type="EMBL" id="JADZLT010000050">
    <property type="protein sequence ID" value="MBH0238579.1"/>
    <property type="molecule type" value="Genomic_DNA"/>
</dbReference>
<dbReference type="AlphaFoldDB" id="A0A931I349"/>
<reference evidence="1" key="1">
    <citation type="submission" date="2020-12" db="EMBL/GenBank/DDBJ databases">
        <title>Methylobrevis albus sp. nov., isolated from fresh water lack sediment.</title>
        <authorList>
            <person name="Zou Q."/>
        </authorList>
    </citation>
    <scope>NUCLEOTIDE SEQUENCE</scope>
    <source>
        <strain evidence="1">L22</strain>
    </source>
</reference>
<accession>A0A931I349</accession>
<evidence type="ECO:0000313" key="1">
    <source>
        <dbReference type="EMBL" id="MBH0238579.1"/>
    </source>
</evidence>
<evidence type="ECO:0000313" key="2">
    <source>
        <dbReference type="Proteomes" id="UP000631694"/>
    </source>
</evidence>
<name>A0A931I349_9HYPH</name>
<protein>
    <submittedName>
        <fullName evidence="1">Uncharacterized protein</fullName>
    </submittedName>
</protein>
<proteinExistence type="predicted"/>
<organism evidence="1 2">
    <name type="scientific">Methylobrevis albus</name>
    <dbReference type="NCBI Taxonomy" id="2793297"/>
    <lineage>
        <taxon>Bacteria</taxon>
        <taxon>Pseudomonadati</taxon>
        <taxon>Pseudomonadota</taxon>
        <taxon>Alphaproteobacteria</taxon>
        <taxon>Hyphomicrobiales</taxon>
        <taxon>Pleomorphomonadaceae</taxon>
        <taxon>Methylobrevis</taxon>
    </lineage>
</organism>
<gene>
    <name evidence="1" type="ORF">I5731_12155</name>
</gene>
<dbReference type="RefSeq" id="WP_197311642.1">
    <property type="nucleotide sequence ID" value="NZ_JADZLT010000050.1"/>
</dbReference>